<dbReference type="OrthoDB" id="9812722at2"/>
<dbReference type="Proteomes" id="UP000293902">
    <property type="component" value="Chromosome"/>
</dbReference>
<protein>
    <submittedName>
        <fullName evidence="3">SprA-related family protein</fullName>
    </submittedName>
</protein>
<feature type="region of interest" description="Disordered" evidence="1">
    <location>
        <begin position="23"/>
        <end position="82"/>
    </location>
</feature>
<keyword evidence="5" id="KW-1185">Reference proteome</keyword>
<dbReference type="Proteomes" id="UP000248798">
    <property type="component" value="Unassembled WGS sequence"/>
</dbReference>
<dbReference type="RefSeq" id="WP_111957356.1">
    <property type="nucleotide sequence ID" value="NZ_CP036313.1"/>
</dbReference>
<proteinExistence type="predicted"/>
<dbReference type="InterPro" id="IPR021973">
    <property type="entry name" value="SprA-related"/>
</dbReference>
<accession>A0A328FES9</accession>
<dbReference type="EMBL" id="CP036313">
    <property type="protein sequence ID" value="QBH14169.1"/>
    <property type="molecule type" value="Genomic_DNA"/>
</dbReference>
<dbReference type="Pfam" id="PF12118">
    <property type="entry name" value="SprA-related"/>
    <property type="match status" value="1"/>
</dbReference>
<name>A0A328FES9_9BACT</name>
<gene>
    <name evidence="3" type="ORF">DO021_13030</name>
    <name evidence="2" type="ORF">EYB58_15355</name>
</gene>
<feature type="compositionally biased region" description="Polar residues" evidence="1">
    <location>
        <begin position="69"/>
        <end position="79"/>
    </location>
</feature>
<dbReference type="AlphaFoldDB" id="A0A328FES9"/>
<organism evidence="3 4">
    <name type="scientific">Desulfobacter hydrogenophilus</name>
    <dbReference type="NCBI Taxonomy" id="2291"/>
    <lineage>
        <taxon>Bacteria</taxon>
        <taxon>Pseudomonadati</taxon>
        <taxon>Thermodesulfobacteriota</taxon>
        <taxon>Desulfobacteria</taxon>
        <taxon>Desulfobacterales</taxon>
        <taxon>Desulfobacteraceae</taxon>
        <taxon>Desulfobacter</taxon>
    </lineage>
</organism>
<sequence>MDIQAAKINSYYTYQSALEQGSDLISASPDSGSWTQESQVSQALPLPDGEEQGDSVSLTQEDEAAQKEGQPSKSDTESVLTPDEKLLVEKLKKVDSEVRAHEMAHIAAGSEYITSGATFSYQQGPDGEKYAVGGEVSIDTSPEPGDPEATLQKMRRVRAAALAPADPSSQDLKVASNAASQAAKAMAEITQLVADEQANQMEPAVSDYTRQQVSDAYAKTGSMPNQDIQNSFHIAV</sequence>
<evidence type="ECO:0000313" key="2">
    <source>
        <dbReference type="EMBL" id="QBH14169.1"/>
    </source>
</evidence>
<evidence type="ECO:0000313" key="3">
    <source>
        <dbReference type="EMBL" id="RAM01543.1"/>
    </source>
</evidence>
<evidence type="ECO:0000313" key="4">
    <source>
        <dbReference type="Proteomes" id="UP000248798"/>
    </source>
</evidence>
<reference evidence="2 5" key="2">
    <citation type="submission" date="2019-02" db="EMBL/GenBank/DDBJ databases">
        <title>Complete genome sequence of Desulfobacter hydrogenophilus AcRS1.</title>
        <authorList>
            <person name="Marietou A."/>
            <person name="Lund M.B."/>
            <person name="Marshall I.P.G."/>
            <person name="Schreiber L."/>
            <person name="Jorgensen B."/>
        </authorList>
    </citation>
    <scope>NUCLEOTIDE SEQUENCE [LARGE SCALE GENOMIC DNA]</scope>
    <source>
        <strain evidence="2 5">AcRS1</strain>
    </source>
</reference>
<reference evidence="3 4" key="1">
    <citation type="submission" date="2018-06" db="EMBL/GenBank/DDBJ databases">
        <title>Complete Genome Sequence of Desulfobacter hydrogenophilus (DSM3380).</title>
        <authorList>
            <person name="Marietou A."/>
            <person name="Schreiber L."/>
            <person name="Marshall I."/>
            <person name="Jorgensen B."/>
        </authorList>
    </citation>
    <scope>NUCLEOTIDE SEQUENCE [LARGE SCALE GENOMIC DNA]</scope>
    <source>
        <strain evidence="3 4">DSM 3380</strain>
    </source>
</reference>
<evidence type="ECO:0000256" key="1">
    <source>
        <dbReference type="SAM" id="MobiDB-lite"/>
    </source>
</evidence>
<feature type="compositionally biased region" description="Polar residues" evidence="1">
    <location>
        <begin position="23"/>
        <end position="42"/>
    </location>
</feature>
<dbReference type="EMBL" id="QLNI01000025">
    <property type="protein sequence ID" value="RAM01543.1"/>
    <property type="molecule type" value="Genomic_DNA"/>
</dbReference>
<evidence type="ECO:0000313" key="5">
    <source>
        <dbReference type="Proteomes" id="UP000293902"/>
    </source>
</evidence>